<keyword evidence="3" id="KW-1003">Cell membrane</keyword>
<dbReference type="EC" id="2.4.1.16" evidence="2"/>
<dbReference type="Pfam" id="PF00173">
    <property type="entry name" value="Cyt-b5"/>
    <property type="match status" value="1"/>
</dbReference>
<evidence type="ECO:0000313" key="19">
    <source>
        <dbReference type="Proteomes" id="UP000777482"/>
    </source>
</evidence>
<dbReference type="Gene3D" id="1.10.10.820">
    <property type="match status" value="1"/>
</dbReference>
<evidence type="ECO:0000259" key="16">
    <source>
        <dbReference type="PROSITE" id="PS51456"/>
    </source>
</evidence>
<dbReference type="Proteomes" id="UP000777482">
    <property type="component" value="Unassembled WGS sequence"/>
</dbReference>
<keyword evidence="8 12" id="KW-0518">Myosin</keyword>
<dbReference type="SUPFAM" id="SSF55856">
    <property type="entry name" value="Cytochrome b5-like heme/steroid binding domain"/>
    <property type="match status" value="1"/>
</dbReference>
<evidence type="ECO:0000256" key="9">
    <source>
        <dbReference type="ARBA" id="ARBA00023136"/>
    </source>
</evidence>
<keyword evidence="11" id="KW-0325">Glycoprotein</keyword>
<evidence type="ECO:0000256" key="14">
    <source>
        <dbReference type="SAM" id="Phobius"/>
    </source>
</evidence>
<dbReference type="SUPFAM" id="SSF52540">
    <property type="entry name" value="P-loop containing nucleoside triphosphate hydrolases"/>
    <property type="match status" value="1"/>
</dbReference>
<feature type="transmembrane region" description="Helical" evidence="14">
    <location>
        <begin position="1057"/>
        <end position="1077"/>
    </location>
</feature>
<sequence>MAAGAAAGDPHRLADLTHLVSSSSGTGVVAIPSPDSLTHAIAQRYRLDLTATYAGHATLVVVNPLEPKADMSEASKAEYEDRAYRLTPGTSGPAVDLDPHAYDLACRVYLAARRSGHAQSITYSGLSGAGASSQQHLVTAQLLRLSTSGKKDTRLAEQVSALETVLTSFGCARTASNPSATRYSSLLELHLNAHGRLAGAKVLAYGLDRTRFAKLEKGERSFHVLYQLVAGATAQERDEYALLDDPAEYALFRKSTTFRLPAGVPLADDSIAFDELRTAFKVLGFKPRHVAALYRVLSAILLLGNLDFAEHPEDAYEYQSEPAWVTNHEVLEQCAALLGVAAPDLERSLTNRVRWVRKEMMATILRADGADHQRDSLMAALYSIVFAFVVETANHRLFPGDEAITAIQRDGGTSIVQFSQPGFTNHASSRPGSRSSVLVQALNGYDDFVHNYQTELARYWAIEQAFDGDAGIAARAQEDGVRVPDVLPADDGTSRIELLRGGRIGGKADRKPGGILGGLAKTCASLRRGVQPDQADTDLVAGMRDHFAAHSSFVAHPTGPGARTSFAIQHWGNQTVAYDAYRFVETDCDAFDPEQVALLRSSSDPFVNKLVSGPALAAEVHPIDDATLVAAQVSSMPLRRPSPVQATPAFTRAEGEAEDYTAPLLDPLAIYPVSTQINATTAQLFGSILARTQQWNVISLLPNATSTPRQIDARLLKAQVAAFQLPQLVARRNTADWAVDVPYEEFLERHGLGASAHETTRDAVANYLRDFGFDDHGEDFALGNARVWLSWRVWKAVEDRLREQEPAEHRDLARENVVQARGGGGGGGGLSGEASPPKEGGGGGGGGKDSSEGSAVEGERGMLGYLPELGATRSTINVGYQEGGGGPRQSYGMQQSGSVDDLLYDAAGTPGSPNTPVFDYSNAAAGGGGGGRTQSGFFSDYTAAARPESTYAAGLQPPQAPYMYQQSGGAGGAGFPSMGSFGGYGGGGGGPGGRDSEIWGMPQGDAAAPTPAVPFTPVGARALGANKEAGVLDREGNPQEGEGKAIEEVPTSRGRRVWVALVWALTWWIPTPCLTYVGRMKRPDVRMAWREKLALCMLIAFFCGIVIFYIIVFGRLLCPNYNKAWNEKELGYHSGSDDYWVGVRGNVYDLTKFYKIQHSDIQGQPVTSTDMLTLGGLDVTHYFPIPLTSACPDLVSDQSLSLQYENFTAEVPTAVHTSGSLQPATGSGLHQDDWYFNTFLPKMRKYYKGPLVWSKGKVSDEANKAGRQWAIVNGSVYDLTDYFYTYNLLNDKSYLFLNASIANVWTAQPGTDITGAIKELGIDAPTLKTNMDCIQTLFYVGETDFRDTPRCQVQPNLLLAFSILIMLTILVKFLAALQFGSKRLPEQRDKFVICQVPCYTEGEDSLKKTIDSLATLNYDDRRKLLFIICDGMIVGSGNDRPTPRIVLDILGVDQTVEPDPLMYKAVAEGSKQLNYGKVWSGLYEVEGHVVPYIVVAKVGRPSERSRPGNRGKRDSQILVMRFLNRVHFDAEMYPLELEMYHQIKNIIGVDPQFYEFMFVIDADTSVEADSLNRLVAAATDDSQIIGICGETRLENEQVSWWTMIQVYEYFISHHMAKAFESLFGSVTCLPGCFTMFRIRSADKGKPLLVSSLIIDDYSDGNLDTLHKKNLLALGEDRYLTTLILKHFPTYKTKFIADAKAQTVAPHSWGILLSQRRRWINSTVHNLAELMFLPNMCGFCCFSMRFVVFIDLLGTIILPATFVYLVYLIVTVATGSGQIPMIAIIMIAAVYGLQAIIFLLKRQWQFIGWLIIYLIAYPVYSFLLPVYSFWRFDDFTWGNTRVVVGEGRSKKVLQAEDEAFDESTIPLARFAEYEAALAEEALDMRSEKTRSEAGFSLATRMGPTYGATNTQAPYGSRASLQMPPQGFTGYGGGGGGGPGSVVGSDFGYPASVHPYMPPATLQSQMSLAGYGGAAPQLPMSALPRRQSGMSAFTYGGAGGAPSVFSMNPFANPPPPTVSDDPNPSDEVLVSTLQAFLATQDLMQLSKRKAREGLAALFPRADLSSRKDWINEQIDRLLAP</sequence>
<dbReference type="EMBL" id="PUHQ01000014">
    <property type="protein sequence ID" value="KAG0664380.1"/>
    <property type="molecule type" value="Genomic_DNA"/>
</dbReference>
<keyword evidence="12" id="KW-0009">Actin-binding</keyword>
<evidence type="ECO:0000256" key="10">
    <source>
        <dbReference type="ARBA" id="ARBA00023175"/>
    </source>
</evidence>
<evidence type="ECO:0000259" key="17">
    <source>
        <dbReference type="PROSITE" id="PS51998"/>
    </source>
</evidence>
<reference evidence="18 19" key="1">
    <citation type="submission" date="2020-11" db="EMBL/GenBank/DDBJ databases">
        <title>Kefir isolates.</title>
        <authorList>
            <person name="Marcisauskas S."/>
            <person name="Kim Y."/>
            <person name="Blasche S."/>
        </authorList>
    </citation>
    <scope>NUCLEOTIDE SEQUENCE [LARGE SCALE GENOMIC DNA]</scope>
    <source>
        <strain evidence="18 19">KR</strain>
    </source>
</reference>
<dbReference type="InterPro" id="IPR036961">
    <property type="entry name" value="Kinesin_motor_dom_sf"/>
</dbReference>
<dbReference type="PANTHER" id="PTHR22914:SF13">
    <property type="entry name" value="CHITIN SYNTHASE"/>
    <property type="match status" value="1"/>
</dbReference>
<dbReference type="InterPro" id="IPR027417">
    <property type="entry name" value="P-loop_NTPase"/>
</dbReference>
<feature type="region of interest" description="Disordered" evidence="13">
    <location>
        <begin position="819"/>
        <end position="856"/>
    </location>
</feature>
<dbReference type="GO" id="GO:0031505">
    <property type="term" value="P:fungal-type cell wall organization"/>
    <property type="evidence" value="ECO:0007669"/>
    <property type="project" value="TreeGrafter"/>
</dbReference>
<gene>
    <name evidence="18" type="ORF">C6P46_001425</name>
</gene>
<feature type="transmembrane region" description="Helical" evidence="14">
    <location>
        <begin position="1093"/>
        <end position="1117"/>
    </location>
</feature>
<dbReference type="PANTHER" id="PTHR22914">
    <property type="entry name" value="CHITIN SYNTHASE"/>
    <property type="match status" value="1"/>
</dbReference>
<proteinExistence type="inferred from homology"/>
<accession>A0A9P6W583</accession>
<dbReference type="GO" id="GO:0003774">
    <property type="term" value="F:cytoskeletal motor activity"/>
    <property type="evidence" value="ECO:0007669"/>
    <property type="project" value="InterPro"/>
</dbReference>
<dbReference type="PROSITE" id="PS50255">
    <property type="entry name" value="CYTOCHROME_B5_2"/>
    <property type="match status" value="1"/>
</dbReference>
<dbReference type="InterPro" id="IPR029044">
    <property type="entry name" value="Nucleotide-diphossugar_trans"/>
</dbReference>
<evidence type="ECO:0000256" key="13">
    <source>
        <dbReference type="SAM" id="MobiDB-lite"/>
    </source>
</evidence>
<feature type="domain" description="DEK-C" evidence="17">
    <location>
        <begin position="2021"/>
        <end position="2077"/>
    </location>
</feature>
<dbReference type="Gene3D" id="1.10.10.60">
    <property type="entry name" value="Homeodomain-like"/>
    <property type="match status" value="1"/>
</dbReference>
<organism evidence="18 19">
    <name type="scientific">Rhodotorula mucilaginosa</name>
    <name type="common">Yeast</name>
    <name type="synonym">Rhodotorula rubra</name>
    <dbReference type="NCBI Taxonomy" id="5537"/>
    <lineage>
        <taxon>Eukaryota</taxon>
        <taxon>Fungi</taxon>
        <taxon>Dikarya</taxon>
        <taxon>Basidiomycota</taxon>
        <taxon>Pucciniomycotina</taxon>
        <taxon>Microbotryomycetes</taxon>
        <taxon>Sporidiobolales</taxon>
        <taxon>Sporidiobolaceae</taxon>
        <taxon>Rhodotorula</taxon>
    </lineage>
</organism>
<dbReference type="PROSITE" id="PS51998">
    <property type="entry name" value="DEK_C"/>
    <property type="match status" value="1"/>
</dbReference>
<dbReference type="InterPro" id="IPR001609">
    <property type="entry name" value="Myosin_head_motor_dom-like"/>
</dbReference>
<feature type="compositionally biased region" description="Gly residues" evidence="13">
    <location>
        <begin position="839"/>
        <end position="848"/>
    </location>
</feature>
<dbReference type="SUPFAM" id="SSF53448">
    <property type="entry name" value="Nucleotide-diphospho-sugar transferases"/>
    <property type="match status" value="1"/>
</dbReference>
<keyword evidence="19" id="KW-1185">Reference proteome</keyword>
<comment type="subcellular location">
    <subcellularLocation>
        <location evidence="1">Cell membrane</location>
        <topology evidence="1">Multi-pass membrane protein</topology>
    </subcellularLocation>
</comment>
<dbReference type="Gene3D" id="3.40.850.10">
    <property type="entry name" value="Kinesin motor domain"/>
    <property type="match status" value="1"/>
</dbReference>
<evidence type="ECO:0000256" key="6">
    <source>
        <dbReference type="ARBA" id="ARBA00022692"/>
    </source>
</evidence>
<keyword evidence="6 14" id="KW-0812">Transmembrane</keyword>
<dbReference type="SMART" id="SM01117">
    <property type="entry name" value="Cyt-b5"/>
    <property type="match status" value="2"/>
</dbReference>
<dbReference type="Pfam" id="PF00063">
    <property type="entry name" value="Myosin_head"/>
    <property type="match status" value="1"/>
</dbReference>
<dbReference type="InterPro" id="IPR036400">
    <property type="entry name" value="Cyt_B5-like_heme/steroid_sf"/>
</dbReference>
<dbReference type="PROSITE" id="PS51456">
    <property type="entry name" value="MYOSIN_MOTOR"/>
    <property type="match status" value="1"/>
</dbReference>
<comment type="similarity">
    <text evidence="12">Belongs to the TRAFAC class myosin-kinesin ATPase superfamily. Myosin family.</text>
</comment>
<dbReference type="GO" id="GO:0016459">
    <property type="term" value="C:myosin complex"/>
    <property type="evidence" value="ECO:0007669"/>
    <property type="project" value="UniProtKB-KW"/>
</dbReference>
<comment type="caution">
    <text evidence="12">Lacks conserved residue(s) required for the propagation of feature annotation.</text>
</comment>
<protein>
    <recommendedName>
        <fullName evidence="2">chitin synthase</fullName>
        <ecNumber evidence="2">2.4.1.16</ecNumber>
    </recommendedName>
</protein>
<name>A0A9P6W583_RHOMI</name>
<evidence type="ECO:0000256" key="12">
    <source>
        <dbReference type="PROSITE-ProRule" id="PRU00782"/>
    </source>
</evidence>
<evidence type="ECO:0000256" key="7">
    <source>
        <dbReference type="ARBA" id="ARBA00022989"/>
    </source>
</evidence>
<dbReference type="InterPro" id="IPR004835">
    <property type="entry name" value="Chitin_synth"/>
</dbReference>
<evidence type="ECO:0000256" key="1">
    <source>
        <dbReference type="ARBA" id="ARBA00004651"/>
    </source>
</evidence>
<evidence type="ECO:0000256" key="2">
    <source>
        <dbReference type="ARBA" id="ARBA00012543"/>
    </source>
</evidence>
<dbReference type="Gene3D" id="3.10.120.10">
    <property type="entry name" value="Cytochrome b5-like heme/steroid binding domain"/>
    <property type="match status" value="1"/>
</dbReference>
<dbReference type="GO" id="GO:0005886">
    <property type="term" value="C:plasma membrane"/>
    <property type="evidence" value="ECO:0007669"/>
    <property type="project" value="UniProtKB-SubCell"/>
</dbReference>
<feature type="transmembrane region" description="Helical" evidence="14">
    <location>
        <begin position="1357"/>
        <end position="1380"/>
    </location>
</feature>
<feature type="transmembrane region" description="Helical" evidence="14">
    <location>
        <begin position="1778"/>
        <end position="1799"/>
    </location>
</feature>
<feature type="domain" description="Myosin motor" evidence="16">
    <location>
        <begin position="21"/>
        <end position="415"/>
    </location>
</feature>
<feature type="transmembrane region" description="Helical" evidence="14">
    <location>
        <begin position="1806"/>
        <end position="1829"/>
    </location>
</feature>
<evidence type="ECO:0000256" key="11">
    <source>
        <dbReference type="ARBA" id="ARBA00023180"/>
    </source>
</evidence>
<dbReference type="GO" id="GO:0005524">
    <property type="term" value="F:ATP binding"/>
    <property type="evidence" value="ECO:0007669"/>
    <property type="project" value="InterPro"/>
</dbReference>
<evidence type="ECO:0000259" key="15">
    <source>
        <dbReference type="PROSITE" id="PS50255"/>
    </source>
</evidence>
<comment type="caution">
    <text evidence="18">The sequence shown here is derived from an EMBL/GenBank/DDBJ whole genome shotgun (WGS) entry which is preliminary data.</text>
</comment>
<dbReference type="Gene3D" id="1.20.120.720">
    <property type="entry name" value="Myosin VI head, motor domain, U50 subdomain"/>
    <property type="match status" value="1"/>
</dbReference>
<dbReference type="Gene3D" id="1.20.58.530">
    <property type="match status" value="1"/>
</dbReference>
<dbReference type="SMART" id="SM00242">
    <property type="entry name" value="MYSc"/>
    <property type="match status" value="1"/>
</dbReference>
<dbReference type="Pfam" id="PF03142">
    <property type="entry name" value="Chitin_synth_2"/>
    <property type="match status" value="1"/>
</dbReference>
<dbReference type="GO" id="GO:0006031">
    <property type="term" value="P:chitin biosynthetic process"/>
    <property type="evidence" value="ECO:0007669"/>
    <property type="project" value="TreeGrafter"/>
</dbReference>
<dbReference type="InterPro" id="IPR014876">
    <property type="entry name" value="DEK_C"/>
</dbReference>
<keyword evidence="5" id="KW-0808">Transferase</keyword>
<evidence type="ECO:0000313" key="18">
    <source>
        <dbReference type="EMBL" id="KAG0664380.1"/>
    </source>
</evidence>
<evidence type="ECO:0000256" key="5">
    <source>
        <dbReference type="ARBA" id="ARBA00022679"/>
    </source>
</evidence>
<evidence type="ECO:0000256" key="8">
    <source>
        <dbReference type="ARBA" id="ARBA00023123"/>
    </source>
</evidence>
<dbReference type="InterPro" id="IPR001199">
    <property type="entry name" value="Cyt_B5-like_heme/steroid-bd"/>
</dbReference>
<evidence type="ECO:0000256" key="4">
    <source>
        <dbReference type="ARBA" id="ARBA00022676"/>
    </source>
</evidence>
<evidence type="ECO:0000256" key="3">
    <source>
        <dbReference type="ARBA" id="ARBA00022475"/>
    </source>
</evidence>
<keyword evidence="4" id="KW-0328">Glycosyltransferase</keyword>
<keyword evidence="10" id="KW-0505">Motor protein</keyword>
<feature type="domain" description="Cytochrome b5 heme-binding" evidence="15">
    <location>
        <begin position="1122"/>
        <end position="1183"/>
    </location>
</feature>
<dbReference type="GO" id="GO:0003779">
    <property type="term" value="F:actin binding"/>
    <property type="evidence" value="ECO:0007669"/>
    <property type="project" value="UniProtKB-KW"/>
</dbReference>
<keyword evidence="9 14" id="KW-0472">Membrane</keyword>
<feature type="compositionally biased region" description="Gly residues" evidence="13">
    <location>
        <begin position="821"/>
        <end position="831"/>
    </location>
</feature>
<feature type="transmembrane region" description="Helical" evidence="14">
    <location>
        <begin position="1745"/>
        <end position="1766"/>
    </location>
</feature>
<dbReference type="GO" id="GO:0030428">
    <property type="term" value="C:cell septum"/>
    <property type="evidence" value="ECO:0007669"/>
    <property type="project" value="TreeGrafter"/>
</dbReference>
<dbReference type="GO" id="GO:0004100">
    <property type="term" value="F:chitin synthase activity"/>
    <property type="evidence" value="ECO:0007669"/>
    <property type="project" value="UniProtKB-EC"/>
</dbReference>
<dbReference type="OrthoDB" id="370884at2759"/>
<dbReference type="SUPFAM" id="SSF109715">
    <property type="entry name" value="DEK C-terminal domain"/>
    <property type="match status" value="1"/>
</dbReference>
<dbReference type="Pfam" id="PF08766">
    <property type="entry name" value="DEK_C"/>
    <property type="match status" value="1"/>
</dbReference>
<keyword evidence="7 14" id="KW-1133">Transmembrane helix</keyword>